<sequence length="156" mass="17209">MVHCSSSRWASAWRDPRRCAADCAGSPRQRGRPDRKRRPVSDLSTDIWVLVCTTDELGVGEGVKVGTCPPIALFNIDGDYFAIDDTCSHAEYSLTDGYLDGDQIECELHYATFSVRTGEALTAPATDPVGTYPVRVEDNNIYVAATQRCVIDKFRS</sequence>
<evidence type="ECO:0000256" key="3">
    <source>
        <dbReference type="ARBA" id="ARBA00023004"/>
    </source>
</evidence>
<dbReference type="GO" id="GO:0046872">
    <property type="term" value="F:metal ion binding"/>
    <property type="evidence" value="ECO:0007669"/>
    <property type="project" value="UniProtKB-KW"/>
</dbReference>
<dbReference type="EMBL" id="PEBD01000011">
    <property type="protein sequence ID" value="PHV64929.1"/>
    <property type="molecule type" value="Genomic_DNA"/>
</dbReference>
<dbReference type="SUPFAM" id="SSF50022">
    <property type="entry name" value="ISP domain"/>
    <property type="match status" value="1"/>
</dbReference>
<dbReference type="PANTHER" id="PTHR21496">
    <property type="entry name" value="FERREDOXIN-RELATED"/>
    <property type="match status" value="1"/>
</dbReference>
<dbReference type="PROSITE" id="PS51296">
    <property type="entry name" value="RIESKE"/>
    <property type="match status" value="1"/>
</dbReference>
<evidence type="ECO:0000256" key="4">
    <source>
        <dbReference type="ARBA" id="ARBA00023014"/>
    </source>
</evidence>
<dbReference type="Proteomes" id="UP000225108">
    <property type="component" value="Unassembled WGS sequence"/>
</dbReference>
<gene>
    <name evidence="6" type="ORF">CSW57_21950</name>
</gene>
<reference evidence="6 7" key="1">
    <citation type="submission" date="2017-10" db="EMBL/GenBank/DDBJ databases">
        <title>The draft genome sequence of Williamsia sp. BULT 1.1 isolated from the semi-arid grassland soils from South Africa.</title>
        <authorList>
            <person name="Kabwe M.H."/>
            <person name="Govender N."/>
            <person name="Mutseka Lunga P."/>
            <person name="Vikram S."/>
            <person name="Makhalanyane T.P."/>
        </authorList>
    </citation>
    <scope>NUCLEOTIDE SEQUENCE [LARGE SCALE GENOMIC DNA]</scope>
    <source>
        <strain evidence="6 7">BULT 1.1</strain>
    </source>
</reference>
<dbReference type="GO" id="GO:0004497">
    <property type="term" value="F:monooxygenase activity"/>
    <property type="evidence" value="ECO:0007669"/>
    <property type="project" value="UniProtKB-ARBA"/>
</dbReference>
<keyword evidence="2" id="KW-0479">Metal-binding</keyword>
<dbReference type="CDD" id="cd03528">
    <property type="entry name" value="Rieske_RO_ferredoxin"/>
    <property type="match status" value="1"/>
</dbReference>
<dbReference type="GO" id="GO:0016705">
    <property type="term" value="F:oxidoreductase activity, acting on paired donors, with incorporation or reduction of molecular oxygen"/>
    <property type="evidence" value="ECO:0007669"/>
    <property type="project" value="UniProtKB-ARBA"/>
</dbReference>
<accession>A0A2G3PGJ3</accession>
<evidence type="ECO:0000259" key="5">
    <source>
        <dbReference type="PROSITE" id="PS51296"/>
    </source>
</evidence>
<keyword evidence="6" id="KW-0223">Dioxygenase</keyword>
<dbReference type="Gene3D" id="2.102.10.10">
    <property type="entry name" value="Rieske [2Fe-2S] iron-sulphur domain"/>
    <property type="match status" value="1"/>
</dbReference>
<keyword evidence="6" id="KW-0560">Oxidoreductase</keyword>
<dbReference type="InterPro" id="IPR017941">
    <property type="entry name" value="Rieske_2Fe-2S"/>
</dbReference>
<keyword evidence="3" id="KW-0408">Iron</keyword>
<dbReference type="InterPro" id="IPR036922">
    <property type="entry name" value="Rieske_2Fe-2S_sf"/>
</dbReference>
<dbReference type="GO" id="GO:0051537">
    <property type="term" value="F:2 iron, 2 sulfur cluster binding"/>
    <property type="evidence" value="ECO:0007669"/>
    <property type="project" value="UniProtKB-KW"/>
</dbReference>
<organism evidence="6 7">
    <name type="scientific">Williamsia marianensis</name>
    <dbReference type="NCBI Taxonomy" id="85044"/>
    <lineage>
        <taxon>Bacteria</taxon>
        <taxon>Bacillati</taxon>
        <taxon>Actinomycetota</taxon>
        <taxon>Actinomycetes</taxon>
        <taxon>Mycobacteriales</taxon>
        <taxon>Nocardiaceae</taxon>
        <taxon>Williamsia</taxon>
    </lineage>
</organism>
<keyword evidence="4" id="KW-0411">Iron-sulfur</keyword>
<dbReference type="NCBIfam" id="NF007422">
    <property type="entry name" value="PRK09965.1"/>
    <property type="match status" value="1"/>
</dbReference>
<evidence type="ECO:0000256" key="2">
    <source>
        <dbReference type="ARBA" id="ARBA00022723"/>
    </source>
</evidence>
<dbReference type="AlphaFoldDB" id="A0A2G3PGJ3"/>
<feature type="domain" description="Rieske" evidence="5">
    <location>
        <begin position="48"/>
        <end position="143"/>
    </location>
</feature>
<proteinExistence type="predicted"/>
<evidence type="ECO:0000313" key="7">
    <source>
        <dbReference type="Proteomes" id="UP000225108"/>
    </source>
</evidence>
<dbReference type="PANTHER" id="PTHR21496:SF23">
    <property type="entry name" value="3-PHENYLPROPIONATE_CINNAMIC ACID DIOXYGENASE FERREDOXIN SUBUNIT"/>
    <property type="match status" value="1"/>
</dbReference>
<dbReference type="Pfam" id="PF00355">
    <property type="entry name" value="Rieske"/>
    <property type="match status" value="1"/>
</dbReference>
<name>A0A2G3PGJ3_WILMA</name>
<evidence type="ECO:0000256" key="1">
    <source>
        <dbReference type="ARBA" id="ARBA00022714"/>
    </source>
</evidence>
<protein>
    <submittedName>
        <fullName evidence="6">Bifunctional 3-phenylpropionate/cinnamic acid dioxygenase ferredoxin subunit</fullName>
    </submittedName>
</protein>
<keyword evidence="1" id="KW-0001">2Fe-2S</keyword>
<evidence type="ECO:0000313" key="6">
    <source>
        <dbReference type="EMBL" id="PHV64929.1"/>
    </source>
</evidence>
<dbReference type="GO" id="GO:0051213">
    <property type="term" value="F:dioxygenase activity"/>
    <property type="evidence" value="ECO:0007669"/>
    <property type="project" value="UniProtKB-KW"/>
</dbReference>
<comment type="caution">
    <text evidence="6">The sequence shown here is derived from an EMBL/GenBank/DDBJ whole genome shotgun (WGS) entry which is preliminary data.</text>
</comment>